<accession>A0ACC3D410</accession>
<reference evidence="1" key="1">
    <citation type="submission" date="2024-09" db="EMBL/GenBank/DDBJ databases">
        <title>Black Yeasts Isolated from many extreme environments.</title>
        <authorList>
            <person name="Coleine C."/>
            <person name="Stajich J.E."/>
            <person name="Selbmann L."/>
        </authorList>
    </citation>
    <scope>NUCLEOTIDE SEQUENCE</scope>
    <source>
        <strain evidence="1">CCFEE 5737</strain>
    </source>
</reference>
<protein>
    <submittedName>
        <fullName evidence="1">Uncharacterized protein</fullName>
    </submittedName>
</protein>
<evidence type="ECO:0000313" key="1">
    <source>
        <dbReference type="EMBL" id="KAK3061524.1"/>
    </source>
</evidence>
<name>A0ACC3D410_9PEZI</name>
<evidence type="ECO:0000313" key="2">
    <source>
        <dbReference type="Proteomes" id="UP001186974"/>
    </source>
</evidence>
<dbReference type="Proteomes" id="UP001186974">
    <property type="component" value="Unassembled WGS sequence"/>
</dbReference>
<organism evidence="1 2">
    <name type="scientific">Coniosporium uncinatum</name>
    <dbReference type="NCBI Taxonomy" id="93489"/>
    <lineage>
        <taxon>Eukaryota</taxon>
        <taxon>Fungi</taxon>
        <taxon>Dikarya</taxon>
        <taxon>Ascomycota</taxon>
        <taxon>Pezizomycotina</taxon>
        <taxon>Dothideomycetes</taxon>
        <taxon>Dothideomycetes incertae sedis</taxon>
        <taxon>Coniosporium</taxon>
    </lineage>
</organism>
<sequence length="184" mass="19314">MKTTFTASALFTLLPAALADVFGGMAVRSASPIHFNTVSANGGTFWLQKPTSTYCPEGIDGLTCPVGNNQTLFAGGEGTLALSVVVPGGQQVYIAPDGKLSFTQAHSAYIPTGSIRDGFSRDWRPAQNLGFLQWTNGFVACPTNGTSGPYQIYGARDDVTLPENCLGFSMIATNSSGVGAWQYA</sequence>
<comment type="caution">
    <text evidence="1">The sequence shown here is derived from an EMBL/GenBank/DDBJ whole genome shotgun (WGS) entry which is preliminary data.</text>
</comment>
<proteinExistence type="predicted"/>
<dbReference type="EMBL" id="JAWDJW010007788">
    <property type="protein sequence ID" value="KAK3061524.1"/>
    <property type="molecule type" value="Genomic_DNA"/>
</dbReference>
<gene>
    <name evidence="1" type="ORF">LTS18_006014</name>
</gene>
<keyword evidence="2" id="KW-1185">Reference proteome</keyword>